<dbReference type="Pfam" id="PF13340">
    <property type="entry name" value="DUF4096"/>
    <property type="match status" value="1"/>
</dbReference>
<dbReference type="Pfam" id="PF01609">
    <property type="entry name" value="DDE_Tnp_1"/>
    <property type="match status" value="1"/>
</dbReference>
<protein>
    <submittedName>
        <fullName evidence="4">Transposase DDE domain protein</fullName>
    </submittedName>
</protein>
<feature type="region of interest" description="Disordered" evidence="1">
    <location>
        <begin position="116"/>
        <end position="138"/>
    </location>
</feature>
<proteinExistence type="predicted"/>
<evidence type="ECO:0000256" key="1">
    <source>
        <dbReference type="SAM" id="MobiDB-lite"/>
    </source>
</evidence>
<organism evidence="4 5">
    <name type="scientific">Aquisphaera giovannonii</name>
    <dbReference type="NCBI Taxonomy" id="406548"/>
    <lineage>
        <taxon>Bacteria</taxon>
        <taxon>Pseudomonadati</taxon>
        <taxon>Planctomycetota</taxon>
        <taxon>Planctomycetia</taxon>
        <taxon>Isosphaerales</taxon>
        <taxon>Isosphaeraceae</taxon>
        <taxon>Aquisphaera</taxon>
    </lineage>
</organism>
<accession>A0A5B9WCP7</accession>
<dbReference type="PANTHER" id="PTHR46637:SF1">
    <property type="entry name" value="BLL5188 PROTEIN"/>
    <property type="match status" value="1"/>
</dbReference>
<dbReference type="GO" id="GO:0006313">
    <property type="term" value="P:DNA transposition"/>
    <property type="evidence" value="ECO:0007669"/>
    <property type="project" value="InterPro"/>
</dbReference>
<evidence type="ECO:0000313" key="5">
    <source>
        <dbReference type="Proteomes" id="UP000324233"/>
    </source>
</evidence>
<evidence type="ECO:0000259" key="3">
    <source>
        <dbReference type="Pfam" id="PF13340"/>
    </source>
</evidence>
<evidence type="ECO:0000313" key="4">
    <source>
        <dbReference type="EMBL" id="QEH37835.1"/>
    </source>
</evidence>
<dbReference type="GO" id="GO:0003677">
    <property type="term" value="F:DNA binding"/>
    <property type="evidence" value="ECO:0007669"/>
    <property type="project" value="InterPro"/>
</dbReference>
<dbReference type="InterPro" id="IPR025161">
    <property type="entry name" value="IS402-like_dom"/>
</dbReference>
<feature type="domain" description="Insertion element IS402-like" evidence="3">
    <location>
        <begin position="6"/>
        <end position="80"/>
    </location>
</feature>
<dbReference type="InterPro" id="IPR052909">
    <property type="entry name" value="Transposase_6_like"/>
</dbReference>
<feature type="domain" description="Transposase IS4-like" evidence="2">
    <location>
        <begin position="97"/>
        <end position="251"/>
    </location>
</feature>
<dbReference type="AlphaFoldDB" id="A0A5B9WCP7"/>
<dbReference type="Proteomes" id="UP000324233">
    <property type="component" value="Chromosome"/>
</dbReference>
<dbReference type="InterPro" id="IPR002559">
    <property type="entry name" value="Transposase_11"/>
</dbReference>
<gene>
    <name evidence="4" type="ORF">OJF2_64270</name>
</gene>
<keyword evidence="5" id="KW-1185">Reference proteome</keyword>
<feature type="compositionally biased region" description="Polar residues" evidence="1">
    <location>
        <begin position="287"/>
        <end position="296"/>
    </location>
</feature>
<dbReference type="GO" id="GO:0004803">
    <property type="term" value="F:transposase activity"/>
    <property type="evidence" value="ECO:0007669"/>
    <property type="project" value="InterPro"/>
</dbReference>
<sequence length="343" mass="39405">MRRHELSKAQYARLESLLPDPRHHGKEGRTWLPHRAMVDGILWILKTGAPWRDLPERYGKWNSVYARFNRWRRDGTWSRILSKTLDRRDAQGEIDHDLWCIDGTVVRAARCAGGARRRNRRRPRLGGSSATRLDEPEDHALGYSRGGFGTKVHLLCDGRGTVLGIYATPGQRHESRAFEPTMRRVYLPGRRGRPRWPRRLAGDKGYSYPGIWRWLSRRRIGRVIPPPEGPAPRRRLRQGDLPGAEHHRARRRLEHGVPPPADPLREARRQLHRLLDHRDRRSPALSPPSSVIQQSLGAHHPRPAPDDILRRVASIDDEPGISSDRWPIVGRMICHDQDAVPGA</sequence>
<dbReference type="PANTHER" id="PTHR46637">
    <property type="entry name" value="TIS1421-TRANSPOSASE PROTEIN A"/>
    <property type="match status" value="1"/>
</dbReference>
<name>A0A5B9WCP7_9BACT</name>
<reference evidence="4 5" key="1">
    <citation type="submission" date="2019-08" db="EMBL/GenBank/DDBJ databases">
        <title>Deep-cultivation of Planctomycetes and their phenomic and genomic characterization uncovers novel biology.</title>
        <authorList>
            <person name="Wiegand S."/>
            <person name="Jogler M."/>
            <person name="Boedeker C."/>
            <person name="Pinto D."/>
            <person name="Vollmers J."/>
            <person name="Rivas-Marin E."/>
            <person name="Kohn T."/>
            <person name="Peeters S.H."/>
            <person name="Heuer A."/>
            <person name="Rast P."/>
            <person name="Oberbeckmann S."/>
            <person name="Bunk B."/>
            <person name="Jeske O."/>
            <person name="Meyerdierks A."/>
            <person name="Storesund J.E."/>
            <person name="Kallscheuer N."/>
            <person name="Luecker S."/>
            <person name="Lage O.M."/>
            <person name="Pohl T."/>
            <person name="Merkel B.J."/>
            <person name="Hornburger P."/>
            <person name="Mueller R.-W."/>
            <person name="Bruemmer F."/>
            <person name="Labrenz M."/>
            <person name="Spormann A.M."/>
            <person name="Op den Camp H."/>
            <person name="Overmann J."/>
            <person name="Amann R."/>
            <person name="Jetten M.S.M."/>
            <person name="Mascher T."/>
            <person name="Medema M.H."/>
            <person name="Devos D.P."/>
            <person name="Kaster A.-K."/>
            <person name="Ovreas L."/>
            <person name="Rohde M."/>
            <person name="Galperin M.Y."/>
            <person name="Jogler C."/>
        </authorList>
    </citation>
    <scope>NUCLEOTIDE SEQUENCE [LARGE SCALE GENOMIC DNA]</scope>
    <source>
        <strain evidence="4 5">OJF2</strain>
    </source>
</reference>
<feature type="region of interest" description="Disordered" evidence="1">
    <location>
        <begin position="278"/>
        <end position="305"/>
    </location>
</feature>
<evidence type="ECO:0000259" key="2">
    <source>
        <dbReference type="Pfam" id="PF01609"/>
    </source>
</evidence>
<dbReference type="EMBL" id="CP042997">
    <property type="protein sequence ID" value="QEH37835.1"/>
    <property type="molecule type" value="Genomic_DNA"/>
</dbReference>
<dbReference type="NCBIfam" id="NF033580">
    <property type="entry name" value="transpos_IS5_3"/>
    <property type="match status" value="1"/>
</dbReference>
<dbReference type="KEGG" id="agv:OJF2_64270"/>
<feature type="region of interest" description="Disordered" evidence="1">
    <location>
        <begin position="245"/>
        <end position="265"/>
    </location>
</feature>